<organism evidence="5 6">
    <name type="scientific">Tichowtungia aerotolerans</name>
    <dbReference type="NCBI Taxonomy" id="2697043"/>
    <lineage>
        <taxon>Bacteria</taxon>
        <taxon>Pseudomonadati</taxon>
        <taxon>Kiritimatiellota</taxon>
        <taxon>Tichowtungiia</taxon>
        <taxon>Tichowtungiales</taxon>
        <taxon>Tichowtungiaceae</taxon>
        <taxon>Tichowtungia</taxon>
    </lineage>
</organism>
<dbReference type="Gene3D" id="3.30.1120.10">
    <property type="match status" value="1"/>
</dbReference>
<dbReference type="GO" id="GO:0004065">
    <property type="term" value="F:arylsulfatase activity"/>
    <property type="evidence" value="ECO:0007669"/>
    <property type="project" value="TreeGrafter"/>
</dbReference>
<accession>A0A6P1M5N2</accession>
<dbReference type="EMBL" id="CP047593">
    <property type="protein sequence ID" value="QHI69167.1"/>
    <property type="molecule type" value="Genomic_DNA"/>
</dbReference>
<keyword evidence="6" id="KW-1185">Reference proteome</keyword>
<keyword evidence="5" id="KW-0808">Transferase</keyword>
<reference evidence="5 6" key="1">
    <citation type="submission" date="2020-01" db="EMBL/GenBank/DDBJ databases">
        <title>Ponticoccus aerotolerans gen. nov., sp. nov., an anaerobic bacterium and proposal of Ponticoccusceae fam. nov., Ponticoccusles ord. nov. and Ponticoccuse classis nov. in the phylum Kiritimatiellaeota.</title>
        <authorList>
            <person name="Zhou L.Y."/>
            <person name="Du Z.J."/>
        </authorList>
    </citation>
    <scope>NUCLEOTIDE SEQUENCE [LARGE SCALE GENOMIC DNA]</scope>
    <source>
        <strain evidence="5 6">S-5007</strain>
    </source>
</reference>
<dbReference type="Proteomes" id="UP000464954">
    <property type="component" value="Chromosome"/>
</dbReference>
<keyword evidence="2 5" id="KW-0378">Hydrolase</keyword>
<protein>
    <submittedName>
        <fullName evidence="5">Sulfatase-like hydrolase/transferase</fullName>
    </submittedName>
</protein>
<dbReference type="InterPro" id="IPR017850">
    <property type="entry name" value="Alkaline_phosphatase_core_sf"/>
</dbReference>
<evidence type="ECO:0000259" key="4">
    <source>
        <dbReference type="Pfam" id="PF00884"/>
    </source>
</evidence>
<feature type="signal peptide" evidence="3">
    <location>
        <begin position="1"/>
        <end position="20"/>
    </location>
</feature>
<dbReference type="RefSeq" id="WP_160628201.1">
    <property type="nucleotide sequence ID" value="NZ_CP047593.1"/>
</dbReference>
<feature type="domain" description="Sulfatase N-terminal" evidence="4">
    <location>
        <begin position="27"/>
        <end position="344"/>
    </location>
</feature>
<name>A0A6P1M5N2_9BACT</name>
<dbReference type="AlphaFoldDB" id="A0A6P1M5N2"/>
<proteinExistence type="inferred from homology"/>
<comment type="similarity">
    <text evidence="1">Belongs to the sulfatase family.</text>
</comment>
<evidence type="ECO:0000256" key="1">
    <source>
        <dbReference type="ARBA" id="ARBA00008779"/>
    </source>
</evidence>
<dbReference type="InterPro" id="IPR000917">
    <property type="entry name" value="Sulfatase_N"/>
</dbReference>
<dbReference type="PANTHER" id="PTHR42693:SF53">
    <property type="entry name" value="ENDO-4-O-SULFATASE"/>
    <property type="match status" value="1"/>
</dbReference>
<dbReference type="SUPFAM" id="SSF53649">
    <property type="entry name" value="Alkaline phosphatase-like"/>
    <property type="match status" value="1"/>
</dbReference>
<dbReference type="InterPro" id="IPR050738">
    <property type="entry name" value="Sulfatase"/>
</dbReference>
<gene>
    <name evidence="5" type="ORF">GT409_06785</name>
</gene>
<keyword evidence="3" id="KW-0732">Signal</keyword>
<dbReference type="Gene3D" id="3.40.720.10">
    <property type="entry name" value="Alkaline Phosphatase, subunit A"/>
    <property type="match status" value="1"/>
</dbReference>
<dbReference type="KEGG" id="taer:GT409_06785"/>
<evidence type="ECO:0000313" key="5">
    <source>
        <dbReference type="EMBL" id="QHI69167.1"/>
    </source>
</evidence>
<evidence type="ECO:0000256" key="3">
    <source>
        <dbReference type="SAM" id="SignalP"/>
    </source>
</evidence>
<evidence type="ECO:0000313" key="6">
    <source>
        <dbReference type="Proteomes" id="UP000464954"/>
    </source>
</evidence>
<dbReference type="GO" id="GO:0016740">
    <property type="term" value="F:transferase activity"/>
    <property type="evidence" value="ECO:0007669"/>
    <property type="project" value="UniProtKB-KW"/>
</dbReference>
<sequence>MRRTVSIWILCVGIAAAVQARQAPNRPNIVVLLADDLGYGDLSIHGATDVQTPNIDALAQSGAQFNEAYVCYPACGPSRAGLMTGRHHLRFGFPSNPDQVVPTEPGNLVGLPSEELTLSELLKEQGYATGLFGKWHLGFQPECHPQNNGFDEYFGFLGSLYRYFDLGNMKPPKCFMRGFERWHEKDYQTDAIARESAAFIEQHKDEPFLLYASFGAVHTPLMWDKDPGKANIPLNGTDDVAENRRMLVNMIQGLDRGVGTILNQLKESGLDKNTLVFFLSDNGGPKATGAYSNGPLRDFKGSSYEGGIRVPLFIRWPEHIEPGQTFQQPVSALDMFATSVAAAGGKLPSDRVYDSVDLMPVINGQHEERALFWDALGMQAVRLGDWKLVLKNGGRVKELYNIRNDTGEQNNLIAAYPERAADLEKRLRRWQGELPPWKFKWLPPAEYKAWTAEHGELE</sequence>
<evidence type="ECO:0000256" key="2">
    <source>
        <dbReference type="ARBA" id="ARBA00022801"/>
    </source>
</evidence>
<dbReference type="Pfam" id="PF00884">
    <property type="entry name" value="Sulfatase"/>
    <property type="match status" value="1"/>
</dbReference>
<feature type="chain" id="PRO_5026811141" evidence="3">
    <location>
        <begin position="21"/>
        <end position="458"/>
    </location>
</feature>
<dbReference type="PANTHER" id="PTHR42693">
    <property type="entry name" value="ARYLSULFATASE FAMILY MEMBER"/>
    <property type="match status" value="1"/>
</dbReference>